<evidence type="ECO:0000313" key="3">
    <source>
        <dbReference type="EMBL" id="KAF1998470.1"/>
    </source>
</evidence>
<name>A0A6A5W976_9PLEO</name>
<feature type="coiled-coil region" evidence="1">
    <location>
        <begin position="119"/>
        <end position="157"/>
    </location>
</feature>
<accession>A0A6A5W976</accession>
<keyword evidence="4" id="KW-1185">Reference proteome</keyword>
<dbReference type="EMBL" id="ML977603">
    <property type="protein sequence ID" value="KAF1998470.1"/>
    <property type="molecule type" value="Genomic_DNA"/>
</dbReference>
<feature type="region of interest" description="Disordered" evidence="2">
    <location>
        <begin position="316"/>
        <end position="348"/>
    </location>
</feature>
<keyword evidence="1" id="KW-0175">Coiled coil</keyword>
<organism evidence="3 4">
    <name type="scientific">Amniculicola lignicola CBS 123094</name>
    <dbReference type="NCBI Taxonomy" id="1392246"/>
    <lineage>
        <taxon>Eukaryota</taxon>
        <taxon>Fungi</taxon>
        <taxon>Dikarya</taxon>
        <taxon>Ascomycota</taxon>
        <taxon>Pezizomycotina</taxon>
        <taxon>Dothideomycetes</taxon>
        <taxon>Pleosporomycetidae</taxon>
        <taxon>Pleosporales</taxon>
        <taxon>Amniculicolaceae</taxon>
        <taxon>Amniculicola</taxon>
    </lineage>
</organism>
<feature type="compositionally biased region" description="Polar residues" evidence="2">
    <location>
        <begin position="199"/>
        <end position="216"/>
    </location>
</feature>
<feature type="compositionally biased region" description="Basic and acidic residues" evidence="2">
    <location>
        <begin position="316"/>
        <end position="327"/>
    </location>
</feature>
<reference evidence="3" key="1">
    <citation type="journal article" date="2020" name="Stud. Mycol.">
        <title>101 Dothideomycetes genomes: a test case for predicting lifestyles and emergence of pathogens.</title>
        <authorList>
            <person name="Haridas S."/>
            <person name="Albert R."/>
            <person name="Binder M."/>
            <person name="Bloem J."/>
            <person name="Labutti K."/>
            <person name="Salamov A."/>
            <person name="Andreopoulos B."/>
            <person name="Baker S."/>
            <person name="Barry K."/>
            <person name="Bills G."/>
            <person name="Bluhm B."/>
            <person name="Cannon C."/>
            <person name="Castanera R."/>
            <person name="Culley D."/>
            <person name="Daum C."/>
            <person name="Ezra D."/>
            <person name="Gonzalez J."/>
            <person name="Henrissat B."/>
            <person name="Kuo A."/>
            <person name="Liang C."/>
            <person name="Lipzen A."/>
            <person name="Lutzoni F."/>
            <person name="Magnuson J."/>
            <person name="Mondo S."/>
            <person name="Nolan M."/>
            <person name="Ohm R."/>
            <person name="Pangilinan J."/>
            <person name="Park H.-J."/>
            <person name="Ramirez L."/>
            <person name="Alfaro M."/>
            <person name="Sun H."/>
            <person name="Tritt A."/>
            <person name="Yoshinaga Y."/>
            <person name="Zwiers L.-H."/>
            <person name="Turgeon B."/>
            <person name="Goodwin S."/>
            <person name="Spatafora J."/>
            <person name="Crous P."/>
            <person name="Grigoriev I."/>
        </authorList>
    </citation>
    <scope>NUCLEOTIDE SEQUENCE</scope>
    <source>
        <strain evidence="3">CBS 123094</strain>
    </source>
</reference>
<sequence length="348" mass="39295">MHAKRARVTDPQLDMVETAQLQKAKEHYDSAIIRVQEQQAAIDREREELKQKLEASKAADARREEEFEQRMAKERKDLEIKITLELQAKATEAYEKWLQEEETNVAEAKAKVTQRAESLEAWEAELTKRTAEVEAASQAISKDRQALEEETKRLAEQKDVIGRTQAAIHEEQLRQKKRGEDLMAWDTELRRQSFGGVRPSTSSPQQAPEAQSNGGQAFSGLPSRDRLIQAIQAADAKKKQNAIASQAAQPVEKAKAMCEFYGVQNHTQDRRSVKQEYIGQQTASTENEMVDTKTSQANKLTNLKLNLSLDDVIARRKEMGEDGDPKYGSRGGNRGSRVGNRGRGHKKR</sequence>
<dbReference type="AlphaFoldDB" id="A0A6A5W976"/>
<gene>
    <name evidence="3" type="ORF">P154DRAFT_523969</name>
</gene>
<feature type="region of interest" description="Disordered" evidence="2">
    <location>
        <begin position="194"/>
        <end position="221"/>
    </location>
</feature>
<protein>
    <submittedName>
        <fullName evidence="3">Uncharacterized protein</fullName>
    </submittedName>
</protein>
<evidence type="ECO:0000256" key="1">
    <source>
        <dbReference type="SAM" id="Coils"/>
    </source>
</evidence>
<proteinExistence type="predicted"/>
<evidence type="ECO:0000256" key="2">
    <source>
        <dbReference type="SAM" id="MobiDB-lite"/>
    </source>
</evidence>
<feature type="coiled-coil region" evidence="1">
    <location>
        <begin position="21"/>
        <end position="66"/>
    </location>
</feature>
<evidence type="ECO:0000313" key="4">
    <source>
        <dbReference type="Proteomes" id="UP000799779"/>
    </source>
</evidence>
<dbReference type="Proteomes" id="UP000799779">
    <property type="component" value="Unassembled WGS sequence"/>
</dbReference>